<dbReference type="InterPro" id="IPR013977">
    <property type="entry name" value="GcvT_C"/>
</dbReference>
<dbReference type="AlphaFoldDB" id="A0A5C5BEA7"/>
<evidence type="ECO:0000256" key="2">
    <source>
        <dbReference type="SAM" id="MobiDB-lite"/>
    </source>
</evidence>
<comment type="caution">
    <text evidence="4">The sequence shown here is derived from an EMBL/GenBank/DDBJ whole genome shotgun (WGS) entry which is preliminary data.</text>
</comment>
<dbReference type="EMBL" id="VENP01000007">
    <property type="protein sequence ID" value="TNU76458.1"/>
    <property type="molecule type" value="Genomic_DNA"/>
</dbReference>
<evidence type="ECO:0000313" key="5">
    <source>
        <dbReference type="Proteomes" id="UP000313849"/>
    </source>
</evidence>
<keyword evidence="5" id="KW-1185">Reference proteome</keyword>
<dbReference type="Proteomes" id="UP000313849">
    <property type="component" value="Unassembled WGS sequence"/>
</dbReference>
<accession>A0A5C5BEA7</accession>
<dbReference type="PANTHER" id="PTHR22602">
    <property type="entry name" value="TRANSFERASE CAF17, MITOCHONDRIAL-RELATED"/>
    <property type="match status" value="1"/>
</dbReference>
<name>A0A5C5BEA7_9MICO</name>
<feature type="region of interest" description="Disordered" evidence="2">
    <location>
        <begin position="344"/>
        <end position="364"/>
    </location>
</feature>
<organism evidence="4 5">
    <name type="scientific">Miniimonas arenae</name>
    <dbReference type="NCBI Taxonomy" id="676201"/>
    <lineage>
        <taxon>Bacteria</taxon>
        <taxon>Bacillati</taxon>
        <taxon>Actinomycetota</taxon>
        <taxon>Actinomycetes</taxon>
        <taxon>Micrococcales</taxon>
        <taxon>Beutenbergiaceae</taxon>
        <taxon>Miniimonas</taxon>
    </lineage>
</organism>
<sequence length="364" mass="38322">MREQRLLEAGRGVVELPLAVVSVRGRDRLGWLDTLSSQRVRGLAPGESAELLLLDVHGRVEHAAALVDDGTTAWLTTEAGRADALAAFLDSMRFMLDVAVAREEDVAVLGTVVPGRGGASRVVAETRAALAGSDTSDAATASHAFGPDALRAVWVDPWPGVVPGGTRYALAQPHPGEATTFVLVLLAADAVDAVVTHLRAAGIAVAGVLAWEALRIAAWRPRLARDVDDKALPHELDWLRTAVHLDKGCYKGQEGVARTYNLGRPPRRLVLLHLDGSDHLVPEAGADVGWGGRVVGRVTSVARHHDLGPVALAVVKRTLDPDVDVEVAGPAGPVAASQEVIVPTDGYGEGRPQARGPVTPGLRR</sequence>
<dbReference type="SUPFAM" id="SSF103025">
    <property type="entry name" value="Folate-binding domain"/>
    <property type="match status" value="1"/>
</dbReference>
<evidence type="ECO:0000259" key="3">
    <source>
        <dbReference type="Pfam" id="PF08669"/>
    </source>
</evidence>
<dbReference type="Gene3D" id="3.30.1360.120">
    <property type="entry name" value="Probable tRNA modification gtpase trme, domain 1"/>
    <property type="match status" value="1"/>
</dbReference>
<dbReference type="InterPro" id="IPR027266">
    <property type="entry name" value="TrmE/GcvT-like"/>
</dbReference>
<gene>
    <name evidence="4" type="ORF">FH969_03275</name>
</gene>
<dbReference type="Pfam" id="PF08669">
    <property type="entry name" value="GCV_T_C"/>
    <property type="match status" value="1"/>
</dbReference>
<proteinExistence type="predicted"/>
<dbReference type="InterPro" id="IPR017703">
    <property type="entry name" value="YgfZ/GCV_T_CS"/>
</dbReference>
<dbReference type="SUPFAM" id="SSF101790">
    <property type="entry name" value="Aminomethyltransferase beta-barrel domain"/>
    <property type="match status" value="1"/>
</dbReference>
<feature type="domain" description="Aminomethyltransferase C-terminal" evidence="3">
    <location>
        <begin position="267"/>
        <end position="330"/>
    </location>
</feature>
<dbReference type="NCBIfam" id="TIGR03317">
    <property type="entry name" value="ygfZ_signature"/>
    <property type="match status" value="1"/>
</dbReference>
<keyword evidence="1" id="KW-0809">Transit peptide</keyword>
<dbReference type="GO" id="GO:0016226">
    <property type="term" value="P:iron-sulfur cluster assembly"/>
    <property type="evidence" value="ECO:0007669"/>
    <property type="project" value="TreeGrafter"/>
</dbReference>
<dbReference type="InterPro" id="IPR045179">
    <property type="entry name" value="YgfZ/GcvT"/>
</dbReference>
<protein>
    <submittedName>
        <fullName evidence="4">Folate-binding protein YgfZ</fullName>
    </submittedName>
</protein>
<evidence type="ECO:0000313" key="4">
    <source>
        <dbReference type="EMBL" id="TNU76458.1"/>
    </source>
</evidence>
<evidence type="ECO:0000256" key="1">
    <source>
        <dbReference type="ARBA" id="ARBA00022946"/>
    </source>
</evidence>
<reference evidence="4 5" key="1">
    <citation type="submission" date="2019-06" db="EMBL/GenBank/DDBJ databases">
        <title>Draft genome sequence of Miniimonas arenae KCTC 19750T isolated from sea sand.</title>
        <authorList>
            <person name="Park S.-J."/>
        </authorList>
    </citation>
    <scope>NUCLEOTIDE SEQUENCE [LARGE SCALE GENOMIC DNA]</scope>
    <source>
        <strain evidence="4 5">KCTC 19750</strain>
    </source>
</reference>
<dbReference type="InterPro" id="IPR029043">
    <property type="entry name" value="GcvT/YgfZ_C"/>
</dbReference>
<dbReference type="PANTHER" id="PTHR22602:SF0">
    <property type="entry name" value="TRANSFERASE CAF17, MITOCHONDRIAL-RELATED"/>
    <property type="match status" value="1"/>
</dbReference>
<dbReference type="OrthoDB" id="9796287at2"/>
<dbReference type="PIRSF" id="PIRSF006487">
    <property type="entry name" value="GcvT"/>
    <property type="match status" value="1"/>
</dbReference>